<keyword evidence="6 7" id="KW-0742">SOS response</keyword>
<comment type="subunit">
    <text evidence="7">Interacts with UvrB in an incision complex.</text>
</comment>
<dbReference type="PROSITE" id="PS50165">
    <property type="entry name" value="UVRC"/>
    <property type="match status" value="1"/>
</dbReference>
<dbReference type="FunFam" id="3.40.1440.10:FF:000001">
    <property type="entry name" value="UvrABC system protein C"/>
    <property type="match status" value="1"/>
</dbReference>
<comment type="caution">
    <text evidence="12">The sequence shown here is derived from an EMBL/GenBank/DDBJ whole genome shotgun (WGS) entry which is preliminary data.</text>
</comment>
<dbReference type="InterPro" id="IPR000305">
    <property type="entry name" value="GIY-YIG_endonuc"/>
</dbReference>
<dbReference type="InterPro" id="IPR001943">
    <property type="entry name" value="UVR_dom"/>
</dbReference>
<feature type="domain" description="UVR" evidence="9">
    <location>
        <begin position="238"/>
        <end position="273"/>
    </location>
</feature>
<dbReference type="HAMAP" id="MF_00203">
    <property type="entry name" value="UvrC"/>
    <property type="match status" value="1"/>
</dbReference>
<evidence type="ECO:0000313" key="12">
    <source>
        <dbReference type="EMBL" id="TCS60881.1"/>
    </source>
</evidence>
<dbReference type="Pfam" id="PF08459">
    <property type="entry name" value="UvrC_RNaseH_dom"/>
    <property type="match status" value="1"/>
</dbReference>
<keyword evidence="13" id="KW-1185">Reference proteome</keyword>
<dbReference type="Pfam" id="PF22920">
    <property type="entry name" value="UvrC_RNaseH"/>
    <property type="match status" value="1"/>
</dbReference>
<dbReference type="SMART" id="SM00278">
    <property type="entry name" value="HhH1"/>
    <property type="match status" value="2"/>
</dbReference>
<evidence type="ECO:0000259" key="9">
    <source>
        <dbReference type="PROSITE" id="PS50151"/>
    </source>
</evidence>
<keyword evidence="5 7" id="KW-0234">DNA repair</keyword>
<dbReference type="InterPro" id="IPR004791">
    <property type="entry name" value="UvrC"/>
</dbReference>
<dbReference type="GO" id="GO:0005737">
    <property type="term" value="C:cytoplasm"/>
    <property type="evidence" value="ECO:0007669"/>
    <property type="project" value="UniProtKB-SubCell"/>
</dbReference>
<feature type="region of interest" description="Disordered" evidence="8">
    <location>
        <begin position="1"/>
        <end position="33"/>
    </location>
</feature>
<dbReference type="Pfam" id="PF01541">
    <property type="entry name" value="GIY-YIG"/>
    <property type="match status" value="1"/>
</dbReference>
<evidence type="ECO:0000259" key="11">
    <source>
        <dbReference type="PROSITE" id="PS50165"/>
    </source>
</evidence>
<evidence type="ECO:0000256" key="1">
    <source>
        <dbReference type="ARBA" id="ARBA00022490"/>
    </source>
</evidence>
<evidence type="ECO:0000256" key="3">
    <source>
        <dbReference type="ARBA" id="ARBA00022769"/>
    </source>
</evidence>
<dbReference type="Gene3D" id="3.40.1440.10">
    <property type="entry name" value="GIY-YIG endonuclease"/>
    <property type="match status" value="1"/>
</dbReference>
<dbReference type="PROSITE" id="PS50151">
    <property type="entry name" value="UVR"/>
    <property type="match status" value="1"/>
</dbReference>
<dbReference type="InterPro" id="IPR003583">
    <property type="entry name" value="Hlx-hairpin-Hlx_DNA-bd_motif"/>
</dbReference>
<dbReference type="GO" id="GO:0009432">
    <property type="term" value="P:SOS response"/>
    <property type="evidence" value="ECO:0007669"/>
    <property type="project" value="UniProtKB-UniRule"/>
</dbReference>
<dbReference type="InterPro" id="IPR035901">
    <property type="entry name" value="GIY-YIG_endonuc_sf"/>
</dbReference>
<dbReference type="CDD" id="cd10434">
    <property type="entry name" value="GIY-YIG_UvrC_Cho"/>
    <property type="match status" value="1"/>
</dbReference>
<keyword evidence="1 7" id="KW-0963">Cytoplasm</keyword>
<comment type="similarity">
    <text evidence="7">Belongs to the UvrC family.</text>
</comment>
<keyword evidence="2 7" id="KW-0227">DNA damage</keyword>
<evidence type="ECO:0000256" key="4">
    <source>
        <dbReference type="ARBA" id="ARBA00022881"/>
    </source>
</evidence>
<evidence type="ECO:0000256" key="2">
    <source>
        <dbReference type="ARBA" id="ARBA00022763"/>
    </source>
</evidence>
<keyword evidence="3 7" id="KW-0228">DNA excision</keyword>
<dbReference type="PROSITE" id="PS50164">
    <property type="entry name" value="GIY_YIG"/>
    <property type="match status" value="1"/>
</dbReference>
<keyword evidence="4 7" id="KW-0267">Excision nuclease</keyword>
<organism evidence="12 13">
    <name type="scientific">Varunaivibrio sulfuroxidans</name>
    <dbReference type="NCBI Taxonomy" id="1773489"/>
    <lineage>
        <taxon>Bacteria</taxon>
        <taxon>Pseudomonadati</taxon>
        <taxon>Pseudomonadota</taxon>
        <taxon>Alphaproteobacteria</taxon>
        <taxon>Rhodospirillales</taxon>
        <taxon>Magnetovibrionaceae</taxon>
        <taxon>Varunaivibrio</taxon>
    </lineage>
</organism>
<feature type="compositionally biased region" description="Basic and acidic residues" evidence="8">
    <location>
        <begin position="1"/>
        <end position="10"/>
    </location>
</feature>
<dbReference type="GO" id="GO:0009380">
    <property type="term" value="C:excinuclease repair complex"/>
    <property type="evidence" value="ECO:0007669"/>
    <property type="project" value="InterPro"/>
</dbReference>
<evidence type="ECO:0000259" key="10">
    <source>
        <dbReference type="PROSITE" id="PS50164"/>
    </source>
</evidence>
<evidence type="ECO:0000256" key="5">
    <source>
        <dbReference type="ARBA" id="ARBA00023204"/>
    </source>
</evidence>
<dbReference type="InterPro" id="IPR001162">
    <property type="entry name" value="UvrC_RNase_H_dom"/>
</dbReference>
<dbReference type="Gene3D" id="1.10.150.20">
    <property type="entry name" value="5' to 3' exonuclease, C-terminal subdomain"/>
    <property type="match status" value="1"/>
</dbReference>
<dbReference type="InterPro" id="IPR038476">
    <property type="entry name" value="UvrC_RNase_H_dom_sf"/>
</dbReference>
<accession>A0A4V2UN70</accession>
<dbReference type="NCBIfam" id="TIGR00194">
    <property type="entry name" value="uvrC"/>
    <property type="match status" value="1"/>
</dbReference>
<dbReference type="SUPFAM" id="SSF47781">
    <property type="entry name" value="RuvA domain 2-like"/>
    <property type="match status" value="1"/>
</dbReference>
<dbReference type="GO" id="GO:0009381">
    <property type="term" value="F:excinuclease ABC activity"/>
    <property type="evidence" value="ECO:0007669"/>
    <property type="project" value="UniProtKB-UniRule"/>
</dbReference>
<dbReference type="SUPFAM" id="SSF46600">
    <property type="entry name" value="C-terminal UvrC-binding domain of UvrB"/>
    <property type="match status" value="1"/>
</dbReference>
<feature type="domain" description="GIY-YIG" evidence="10">
    <location>
        <begin position="50"/>
        <end position="128"/>
    </location>
</feature>
<dbReference type="InterPro" id="IPR036876">
    <property type="entry name" value="UVR_dom_sf"/>
</dbReference>
<dbReference type="Gene3D" id="3.30.420.340">
    <property type="entry name" value="UvrC, RNAse H endonuclease domain"/>
    <property type="match status" value="1"/>
</dbReference>
<evidence type="ECO:0000256" key="6">
    <source>
        <dbReference type="ARBA" id="ARBA00023236"/>
    </source>
</evidence>
<comment type="subcellular location">
    <subcellularLocation>
        <location evidence="7">Cytoplasm</location>
    </subcellularLocation>
</comment>
<dbReference type="GO" id="GO:0006289">
    <property type="term" value="P:nucleotide-excision repair"/>
    <property type="evidence" value="ECO:0007669"/>
    <property type="project" value="UniProtKB-UniRule"/>
</dbReference>
<feature type="domain" description="UvrC family homology region profile" evidence="11">
    <location>
        <begin position="289"/>
        <end position="519"/>
    </location>
</feature>
<evidence type="ECO:0000313" key="13">
    <source>
        <dbReference type="Proteomes" id="UP000295304"/>
    </source>
</evidence>
<dbReference type="GO" id="GO:0003677">
    <property type="term" value="F:DNA binding"/>
    <property type="evidence" value="ECO:0007669"/>
    <property type="project" value="UniProtKB-UniRule"/>
</dbReference>
<protein>
    <recommendedName>
        <fullName evidence="7">UvrABC system protein C</fullName>
        <shortName evidence="7">Protein UvrC</shortName>
    </recommendedName>
    <alternativeName>
        <fullName evidence="7">Excinuclease ABC subunit C</fullName>
    </alternativeName>
</protein>
<dbReference type="Pfam" id="PF14520">
    <property type="entry name" value="HHH_5"/>
    <property type="match status" value="1"/>
</dbReference>
<reference evidence="12 13" key="1">
    <citation type="submission" date="2019-03" db="EMBL/GenBank/DDBJ databases">
        <title>Genomic Encyclopedia of Type Strains, Phase IV (KMG-IV): sequencing the most valuable type-strain genomes for metagenomic binning, comparative biology and taxonomic classification.</title>
        <authorList>
            <person name="Goeker M."/>
        </authorList>
    </citation>
    <scope>NUCLEOTIDE SEQUENCE [LARGE SCALE GENOMIC DNA]</scope>
    <source>
        <strain evidence="12 13">DSM 101688</strain>
    </source>
</reference>
<dbReference type="SUPFAM" id="SSF82771">
    <property type="entry name" value="GIY-YIG endonuclease"/>
    <property type="match status" value="1"/>
</dbReference>
<dbReference type="InterPro" id="IPR047296">
    <property type="entry name" value="GIY-YIG_UvrC_Cho"/>
</dbReference>
<comment type="function">
    <text evidence="7">The UvrABC repair system catalyzes the recognition and processing of DNA lesions. UvrC both incises the 5' and 3' sides of the lesion. The N-terminal half is responsible for the 3' incision and the C-terminal half is responsible for the 5' incision.</text>
</comment>
<evidence type="ECO:0000256" key="7">
    <source>
        <dbReference type="HAMAP-Rule" id="MF_00203"/>
    </source>
</evidence>
<gene>
    <name evidence="7" type="primary">uvrC</name>
    <name evidence="12" type="ORF">EDD55_10941</name>
</gene>
<evidence type="ECO:0000256" key="8">
    <source>
        <dbReference type="SAM" id="MobiDB-lite"/>
    </source>
</evidence>
<dbReference type="PANTHER" id="PTHR30562">
    <property type="entry name" value="UVRC/OXIDOREDUCTASE"/>
    <property type="match status" value="1"/>
</dbReference>
<sequence>MNEKKQKDIDDTFSAAVAEEPKDKGCSPPPARPAEGGAAVIEGYLQTLENRPGVYRMIGAGGRLLYVGKAKNLKKRVANYTKAHRQPMRILRMVHETEAMEFVTTETEAEALLLEANLIKRLKPRYNILLRDDKSFPEILVGADHPFPRVLKHRGAHATKGEYFGPFADVRAVNETLEVLQRAFLLRTCTDSVFSARTRPCLLYQIKRCSAPCVDKIAASAYGELVEQARSFLRGRSQDIQRHLARRMQAESDALAFERAAQYRDRLQALTRIQARQDINPGTLTDADVIAVHQSDGLNCIQVFFFRGGRNFGNRPYYPTQAADDPPPVVLEAFIGQFYDDRPPPPLVLLNCVLPSQGVMADALSVKAGRKIRLICPRRGDRLRLVGHALNNAREALARRVGESAAQKKLLEGVRRVFALDSIPERIEVYDNSHSAGRQAVGGMIVAGPEGFLKKAYRKFTIRDDKIVPGDDYAMMREVLTRRFVRARKEDPARSRGEWPDLVLIDGGAGQLSVARAVLEDLGIGDVAIVGIAKGPDRNAGRERIFMIGKAPFSLPPRDPVLYFLQRLRDEAHRFAIGVHRAKRGKTMGRSVLDDVPGIGAKRKKALLHHFGAAKAVADAGREDLAQVEGISTAIADRIYDWFHRGG</sequence>
<dbReference type="EMBL" id="SLZW01000009">
    <property type="protein sequence ID" value="TCS60881.1"/>
    <property type="molecule type" value="Genomic_DNA"/>
</dbReference>
<dbReference type="AlphaFoldDB" id="A0A4V2UN70"/>
<dbReference type="PANTHER" id="PTHR30562:SF1">
    <property type="entry name" value="UVRABC SYSTEM PROTEIN C"/>
    <property type="match status" value="1"/>
</dbReference>
<dbReference type="SMART" id="SM00465">
    <property type="entry name" value="GIYc"/>
    <property type="match status" value="1"/>
</dbReference>
<name>A0A4V2UN70_9PROT</name>
<dbReference type="NCBIfam" id="NF001824">
    <property type="entry name" value="PRK00558.1-5"/>
    <property type="match status" value="1"/>
</dbReference>
<dbReference type="InterPro" id="IPR010994">
    <property type="entry name" value="RuvA_2-like"/>
</dbReference>
<dbReference type="Proteomes" id="UP000295304">
    <property type="component" value="Unassembled WGS sequence"/>
</dbReference>
<dbReference type="InterPro" id="IPR050066">
    <property type="entry name" value="UvrABC_protein_C"/>
</dbReference>
<dbReference type="FunFam" id="3.30.420.340:FF:000001">
    <property type="entry name" value="UvrABC system protein C"/>
    <property type="match status" value="1"/>
</dbReference>
<proteinExistence type="inferred from homology"/>